<dbReference type="AlphaFoldDB" id="A0A498KPS4"/>
<organism evidence="1 2">
    <name type="scientific">Malus domestica</name>
    <name type="common">Apple</name>
    <name type="synonym">Pyrus malus</name>
    <dbReference type="NCBI Taxonomy" id="3750"/>
    <lineage>
        <taxon>Eukaryota</taxon>
        <taxon>Viridiplantae</taxon>
        <taxon>Streptophyta</taxon>
        <taxon>Embryophyta</taxon>
        <taxon>Tracheophyta</taxon>
        <taxon>Spermatophyta</taxon>
        <taxon>Magnoliopsida</taxon>
        <taxon>eudicotyledons</taxon>
        <taxon>Gunneridae</taxon>
        <taxon>Pentapetalae</taxon>
        <taxon>rosids</taxon>
        <taxon>fabids</taxon>
        <taxon>Rosales</taxon>
        <taxon>Rosaceae</taxon>
        <taxon>Amygdaloideae</taxon>
        <taxon>Maleae</taxon>
        <taxon>Malus</taxon>
    </lineage>
</organism>
<accession>A0A498KPS4</accession>
<keyword evidence="2" id="KW-1185">Reference proteome</keyword>
<evidence type="ECO:0000313" key="1">
    <source>
        <dbReference type="EMBL" id="RXI09597.1"/>
    </source>
</evidence>
<sequence>MNEPRRSCCEYGLTPLTSGEYYRDVNEQTIEVSLYWVECLRCGLSTTLSKLKWVLYKKALTLPKRGSINSIQAVLCILRNDLRDPAPPTFAH</sequence>
<gene>
    <name evidence="1" type="ORF">DVH24_034788</name>
</gene>
<reference evidence="1 2" key="1">
    <citation type="submission" date="2018-10" db="EMBL/GenBank/DDBJ databases">
        <title>A high-quality apple genome assembly.</title>
        <authorList>
            <person name="Hu J."/>
        </authorList>
    </citation>
    <scope>NUCLEOTIDE SEQUENCE [LARGE SCALE GENOMIC DNA]</scope>
    <source>
        <strain evidence="2">cv. HFTH1</strain>
        <tissue evidence="1">Young leaf</tissue>
    </source>
</reference>
<dbReference type="Proteomes" id="UP000290289">
    <property type="component" value="Unassembled WGS sequence"/>
</dbReference>
<dbReference type="STRING" id="3750.A0A498KPS4"/>
<name>A0A498KPS4_MALDO</name>
<proteinExistence type="predicted"/>
<comment type="caution">
    <text evidence="1">The sequence shown here is derived from an EMBL/GenBank/DDBJ whole genome shotgun (WGS) entry which is preliminary data.</text>
</comment>
<protein>
    <submittedName>
        <fullName evidence="1">Uncharacterized protein</fullName>
    </submittedName>
</protein>
<dbReference type="EMBL" id="RDQH01000296">
    <property type="protein sequence ID" value="RXI09597.1"/>
    <property type="molecule type" value="Genomic_DNA"/>
</dbReference>
<evidence type="ECO:0000313" key="2">
    <source>
        <dbReference type="Proteomes" id="UP000290289"/>
    </source>
</evidence>